<evidence type="ECO:0000256" key="2">
    <source>
        <dbReference type="SAM" id="SignalP"/>
    </source>
</evidence>
<protein>
    <submittedName>
        <fullName evidence="4">Peptidase M14</fullName>
    </submittedName>
</protein>
<proteinExistence type="inferred from homology"/>
<feature type="chain" id="PRO_5022959047" evidence="2">
    <location>
        <begin position="31"/>
        <end position="870"/>
    </location>
</feature>
<accession>A0A5B7YHB5</accession>
<feature type="domain" description="Peptidase M14" evidence="3">
    <location>
        <begin position="73"/>
        <end position="369"/>
    </location>
</feature>
<dbReference type="SUPFAM" id="SSF53187">
    <property type="entry name" value="Zn-dependent exopeptidases"/>
    <property type="match status" value="1"/>
</dbReference>
<gene>
    <name evidence="4" type="ORF">FBQ74_16755</name>
</gene>
<dbReference type="KEGG" id="salk:FBQ74_16755"/>
<evidence type="ECO:0000313" key="4">
    <source>
        <dbReference type="EMBL" id="QCZ95024.1"/>
    </source>
</evidence>
<dbReference type="RefSeq" id="WP_139757754.1">
    <property type="nucleotide sequence ID" value="NZ_CP039852.1"/>
</dbReference>
<organism evidence="4 5">
    <name type="scientific">Salinimonas iocasae</name>
    <dbReference type="NCBI Taxonomy" id="2572577"/>
    <lineage>
        <taxon>Bacteria</taxon>
        <taxon>Pseudomonadati</taxon>
        <taxon>Pseudomonadota</taxon>
        <taxon>Gammaproteobacteria</taxon>
        <taxon>Alteromonadales</taxon>
        <taxon>Alteromonadaceae</taxon>
        <taxon>Alteromonas/Salinimonas group</taxon>
        <taxon>Salinimonas</taxon>
    </lineage>
</organism>
<dbReference type="CDD" id="cd06238">
    <property type="entry name" value="M14-like"/>
    <property type="match status" value="1"/>
</dbReference>
<dbReference type="EMBL" id="CP039852">
    <property type="protein sequence ID" value="QCZ95024.1"/>
    <property type="molecule type" value="Genomic_DNA"/>
</dbReference>
<dbReference type="GO" id="GO:0006508">
    <property type="term" value="P:proteolysis"/>
    <property type="evidence" value="ECO:0007669"/>
    <property type="project" value="InterPro"/>
</dbReference>
<reference evidence="4 5" key="1">
    <citation type="submission" date="2019-04" db="EMBL/GenBank/DDBJ databases">
        <title>Salinimonas iocasae sp. nov., a halophilic bacterium isolated from the outer tube casing of tubeworms in Okinawa Trough.</title>
        <authorList>
            <person name="Zhang H."/>
            <person name="Wang H."/>
            <person name="Li C."/>
        </authorList>
    </citation>
    <scope>NUCLEOTIDE SEQUENCE [LARGE SCALE GENOMIC DNA]</scope>
    <source>
        <strain evidence="4 5">KX18D6</strain>
    </source>
</reference>
<evidence type="ECO:0000313" key="5">
    <source>
        <dbReference type="Proteomes" id="UP000304912"/>
    </source>
</evidence>
<dbReference type="Pfam" id="PF00246">
    <property type="entry name" value="Peptidase_M14"/>
    <property type="match status" value="1"/>
</dbReference>
<comment type="similarity">
    <text evidence="1">Belongs to the peptidase M14 family.</text>
</comment>
<dbReference type="OrthoDB" id="9758209at2"/>
<dbReference type="SUPFAM" id="SSF52317">
    <property type="entry name" value="Class I glutamine amidotransferase-like"/>
    <property type="match status" value="1"/>
</dbReference>
<dbReference type="InterPro" id="IPR029062">
    <property type="entry name" value="Class_I_gatase-like"/>
</dbReference>
<comment type="caution">
    <text evidence="1">Lacks conserved residue(s) required for the propagation of feature annotation.</text>
</comment>
<evidence type="ECO:0000256" key="1">
    <source>
        <dbReference type="PROSITE-ProRule" id="PRU01379"/>
    </source>
</evidence>
<dbReference type="GO" id="GO:0004181">
    <property type="term" value="F:metallocarboxypeptidase activity"/>
    <property type="evidence" value="ECO:0007669"/>
    <property type="project" value="InterPro"/>
</dbReference>
<sequence>MQKVFALLSNTALKTTLAMFALLVCSSANAVIDKISADDGQGRPAAGYLPENTQYNSSIPTPESYLGANVGTWHVRHDQLVGYMRLLAQKSDRVTLTETGRTHENRPLVLLTITAPSNHKNIDTLRQQHLSNLDKGQADSKGAPLILYMGYSIHGNEPSGANASMLIAYYLTAGQGDTVDALLKDNIVLLDPSFNPDGLSRFAQWANMHKGKQLVADPEHREHEEGWPSGRTNHYWFDLNRDWLLLTHPESRARITQMQRWRPHVLTDFHEMGSNSSYFFQPGVPSRKNPNTPEGNVRLTEALAEFHIEAFDKQGQLYFSEEGFDDFYYGKGSSYPDSLGSIGILFEQASSRGHVQDTINGELTFADTIANQVTTSLSTFKGALANKPAILNYQREFAQNTQKLISDDDTAGYVMARPDDHGRFDALISLLDQHKIAYSWLAEDIKINKSRFKAGNSIYVPVDQQAYRLVKSLFSTRTDFADNTFYDVSNWNLPLAFNVDYAPVTKRKAGQVEAGKAPQQQDLTPVADDAYAYALDWQHYYTPAALQRLLEAGVKVRSAAESFTASLSDQKSHDFAAGTVIIPTGLEQPETLQTLLSGIQTDLEVPVYAIGSGHTTAGIDLGSRSMMPVDAPSVLLVGGRASSEYEVGEIWHYLDTRVGIAATLVEDHRLAGINLNDYTHIIFASGNYKSLNKKARRSVRQWVKGGGTLIGVRTALRLFAEQEWLPLSIMEKEKIDEAFPTEGLNFADRGARYAKKLIAGSVYKTNIDPTHPVFFGYDQSQLPMFKTTNMIVETDNSPFTTPATYAKSPLMAGYSAPQLTKMIGQTAAVVADELGQGVVIGFVDDIHFRGYWRGTDKLMSNAIYQSVHLK</sequence>
<keyword evidence="5" id="KW-1185">Reference proteome</keyword>
<dbReference type="SMART" id="SM00631">
    <property type="entry name" value="Zn_pept"/>
    <property type="match status" value="1"/>
</dbReference>
<dbReference type="Proteomes" id="UP000304912">
    <property type="component" value="Chromosome"/>
</dbReference>
<dbReference type="InterPro" id="IPR000834">
    <property type="entry name" value="Peptidase_M14"/>
</dbReference>
<evidence type="ECO:0000259" key="3">
    <source>
        <dbReference type="PROSITE" id="PS52035"/>
    </source>
</evidence>
<name>A0A5B7YHB5_9ALTE</name>
<feature type="signal peptide" evidence="2">
    <location>
        <begin position="1"/>
        <end position="30"/>
    </location>
</feature>
<dbReference type="Gene3D" id="3.40.630.10">
    <property type="entry name" value="Zn peptidases"/>
    <property type="match status" value="1"/>
</dbReference>
<dbReference type="PROSITE" id="PS52035">
    <property type="entry name" value="PEPTIDASE_M14"/>
    <property type="match status" value="1"/>
</dbReference>
<dbReference type="AlphaFoldDB" id="A0A5B7YHB5"/>
<keyword evidence="2" id="KW-0732">Signal</keyword>
<dbReference type="GO" id="GO:0008270">
    <property type="term" value="F:zinc ion binding"/>
    <property type="evidence" value="ECO:0007669"/>
    <property type="project" value="InterPro"/>
</dbReference>